<dbReference type="Proteomes" id="UP000539175">
    <property type="component" value="Unassembled WGS sequence"/>
</dbReference>
<keyword evidence="2" id="KW-0597">Phosphoprotein</keyword>
<feature type="domain" description="Response regulatory" evidence="4">
    <location>
        <begin position="9"/>
        <end position="122"/>
    </location>
</feature>
<dbReference type="Pfam" id="PF00486">
    <property type="entry name" value="Trans_reg_C"/>
    <property type="match status" value="1"/>
</dbReference>
<dbReference type="InterPro" id="IPR036388">
    <property type="entry name" value="WH-like_DNA-bd_sf"/>
</dbReference>
<evidence type="ECO:0000313" key="6">
    <source>
        <dbReference type="EMBL" id="MBB6255352.1"/>
    </source>
</evidence>
<dbReference type="SMART" id="SM00862">
    <property type="entry name" value="Trans_reg_C"/>
    <property type="match status" value="1"/>
</dbReference>
<evidence type="ECO:0000259" key="4">
    <source>
        <dbReference type="PROSITE" id="PS50110"/>
    </source>
</evidence>
<sequence length="234" mass="25650">MSSLAMSALVLIAEDEPEIASILQGYLEREGLRTVTAINGQVALDLHRALPPDIVILDVKMPKVDGYEVLAELRRRGDTPVIMVTALSEDLDKLQALRIGADDYIVKPFNPLEVVARVKAVLRRTRSAEGQTLLRLGALELDLTAHMAVVTTDKGRSRLDLTLTEFRILAHMMRSPTRAFTRGELIDACLPEGDTLERTIDSHASNIRRKLQAAGAGGFMEGVRGVGYRLDPAV</sequence>
<dbReference type="Gene3D" id="3.40.50.2300">
    <property type="match status" value="1"/>
</dbReference>
<dbReference type="CDD" id="cd00383">
    <property type="entry name" value="trans_reg_C"/>
    <property type="match status" value="1"/>
</dbReference>
<dbReference type="EMBL" id="JACIIZ010000031">
    <property type="protein sequence ID" value="MBB6255352.1"/>
    <property type="molecule type" value="Genomic_DNA"/>
</dbReference>
<dbReference type="SMART" id="SM00448">
    <property type="entry name" value="REC"/>
    <property type="match status" value="1"/>
</dbReference>
<comment type="caution">
    <text evidence="6">The sequence shown here is derived from an EMBL/GenBank/DDBJ whole genome shotgun (WGS) entry which is preliminary data.</text>
</comment>
<dbReference type="GO" id="GO:0005829">
    <property type="term" value="C:cytosol"/>
    <property type="evidence" value="ECO:0007669"/>
    <property type="project" value="TreeGrafter"/>
</dbReference>
<reference evidence="6 7" key="1">
    <citation type="submission" date="2020-08" db="EMBL/GenBank/DDBJ databases">
        <title>Genomic Encyclopedia of Type Strains, Phase IV (KMG-IV): sequencing the most valuable type-strain genomes for metagenomic binning, comparative biology and taxonomic classification.</title>
        <authorList>
            <person name="Goeker M."/>
        </authorList>
    </citation>
    <scope>NUCLEOTIDE SEQUENCE [LARGE SCALE GENOMIC DNA]</scope>
    <source>
        <strain evidence="6 7">DSM 22198</strain>
    </source>
</reference>
<feature type="domain" description="OmpR/PhoB-type" evidence="5">
    <location>
        <begin position="131"/>
        <end position="232"/>
    </location>
</feature>
<dbReference type="InterPro" id="IPR001867">
    <property type="entry name" value="OmpR/PhoB-type_DNA-bd"/>
</dbReference>
<dbReference type="PROSITE" id="PS51755">
    <property type="entry name" value="OMPR_PHOB"/>
    <property type="match status" value="1"/>
</dbReference>
<dbReference type="PROSITE" id="PS50110">
    <property type="entry name" value="RESPONSE_REGULATORY"/>
    <property type="match status" value="1"/>
</dbReference>
<dbReference type="GO" id="GO:0000976">
    <property type="term" value="F:transcription cis-regulatory region binding"/>
    <property type="evidence" value="ECO:0007669"/>
    <property type="project" value="TreeGrafter"/>
</dbReference>
<dbReference type="GO" id="GO:0006355">
    <property type="term" value="P:regulation of DNA-templated transcription"/>
    <property type="evidence" value="ECO:0007669"/>
    <property type="project" value="InterPro"/>
</dbReference>
<keyword evidence="1 3" id="KW-0238">DNA-binding</keyword>
<dbReference type="CDD" id="cd17574">
    <property type="entry name" value="REC_OmpR"/>
    <property type="match status" value="1"/>
</dbReference>
<dbReference type="InterPro" id="IPR016032">
    <property type="entry name" value="Sig_transdc_resp-reg_C-effctor"/>
</dbReference>
<dbReference type="PANTHER" id="PTHR48111">
    <property type="entry name" value="REGULATOR OF RPOS"/>
    <property type="match status" value="1"/>
</dbReference>
<dbReference type="GO" id="GO:0000156">
    <property type="term" value="F:phosphorelay response regulator activity"/>
    <property type="evidence" value="ECO:0007669"/>
    <property type="project" value="TreeGrafter"/>
</dbReference>
<evidence type="ECO:0000256" key="3">
    <source>
        <dbReference type="PROSITE-ProRule" id="PRU01091"/>
    </source>
</evidence>
<dbReference type="SUPFAM" id="SSF52172">
    <property type="entry name" value="CheY-like"/>
    <property type="match status" value="1"/>
</dbReference>
<protein>
    <submittedName>
        <fullName evidence="6">Two-component system response regulator AdeR</fullName>
    </submittedName>
</protein>
<organism evidence="6 7">
    <name type="scientific">Nitrospirillum iridis</name>
    <dbReference type="NCBI Taxonomy" id="765888"/>
    <lineage>
        <taxon>Bacteria</taxon>
        <taxon>Pseudomonadati</taxon>
        <taxon>Pseudomonadota</taxon>
        <taxon>Alphaproteobacteria</taxon>
        <taxon>Rhodospirillales</taxon>
        <taxon>Azospirillaceae</taxon>
        <taxon>Nitrospirillum</taxon>
    </lineage>
</organism>
<evidence type="ECO:0000259" key="5">
    <source>
        <dbReference type="PROSITE" id="PS51755"/>
    </source>
</evidence>
<dbReference type="AlphaFoldDB" id="A0A7X0B411"/>
<name>A0A7X0B411_9PROT</name>
<proteinExistence type="predicted"/>
<dbReference type="InterPro" id="IPR039420">
    <property type="entry name" value="WalR-like"/>
</dbReference>
<dbReference type="InterPro" id="IPR011006">
    <property type="entry name" value="CheY-like_superfamily"/>
</dbReference>
<evidence type="ECO:0000256" key="1">
    <source>
        <dbReference type="ARBA" id="ARBA00023125"/>
    </source>
</evidence>
<dbReference type="PANTHER" id="PTHR48111:SF59">
    <property type="entry name" value="TRANSCRIPTIONAL REGULATORY PROTEIN BAER"/>
    <property type="match status" value="1"/>
</dbReference>
<dbReference type="Pfam" id="PF00072">
    <property type="entry name" value="Response_reg"/>
    <property type="match status" value="1"/>
</dbReference>
<keyword evidence="7" id="KW-1185">Reference proteome</keyword>
<gene>
    <name evidence="6" type="ORF">FHS74_005951</name>
</gene>
<accession>A0A7X0B411</accession>
<evidence type="ECO:0000256" key="2">
    <source>
        <dbReference type="PROSITE-ProRule" id="PRU00169"/>
    </source>
</evidence>
<evidence type="ECO:0000313" key="7">
    <source>
        <dbReference type="Proteomes" id="UP000539175"/>
    </source>
</evidence>
<dbReference type="InterPro" id="IPR001789">
    <property type="entry name" value="Sig_transdc_resp-reg_receiver"/>
</dbReference>
<dbReference type="SUPFAM" id="SSF46894">
    <property type="entry name" value="C-terminal effector domain of the bipartite response regulators"/>
    <property type="match status" value="1"/>
</dbReference>
<dbReference type="Gene3D" id="1.10.10.10">
    <property type="entry name" value="Winged helix-like DNA-binding domain superfamily/Winged helix DNA-binding domain"/>
    <property type="match status" value="1"/>
</dbReference>
<dbReference type="Gene3D" id="6.10.250.690">
    <property type="match status" value="1"/>
</dbReference>
<feature type="modified residue" description="4-aspartylphosphate" evidence="2">
    <location>
        <position position="58"/>
    </location>
</feature>
<dbReference type="GO" id="GO:0032993">
    <property type="term" value="C:protein-DNA complex"/>
    <property type="evidence" value="ECO:0007669"/>
    <property type="project" value="TreeGrafter"/>
</dbReference>
<feature type="DNA-binding region" description="OmpR/PhoB-type" evidence="3">
    <location>
        <begin position="131"/>
        <end position="232"/>
    </location>
</feature>